<proteinExistence type="predicted"/>
<dbReference type="GO" id="GO:0005886">
    <property type="term" value="C:plasma membrane"/>
    <property type="evidence" value="ECO:0007669"/>
    <property type="project" value="UniProtKB-SubCell"/>
</dbReference>
<evidence type="ECO:0000256" key="2">
    <source>
        <dbReference type="ARBA" id="ARBA00022475"/>
    </source>
</evidence>
<dbReference type="InterPro" id="IPR008457">
    <property type="entry name" value="Cu-R_CopD_dom"/>
</dbReference>
<dbReference type="GO" id="GO:0046688">
    <property type="term" value="P:response to copper ion"/>
    <property type="evidence" value="ECO:0007669"/>
    <property type="project" value="InterPro"/>
</dbReference>
<feature type="transmembrane region" description="Helical" evidence="9">
    <location>
        <begin position="161"/>
        <end position="181"/>
    </location>
</feature>
<comment type="subcellular location">
    <subcellularLocation>
        <location evidence="1">Cell membrane</location>
        <topology evidence="1">Multi-pass membrane protein</topology>
    </subcellularLocation>
</comment>
<dbReference type="InterPro" id="IPR014755">
    <property type="entry name" value="Cu-Rt/internalin_Ig-like"/>
</dbReference>
<name>A0A7X0P0V0_9ACTN</name>
<evidence type="ECO:0000256" key="1">
    <source>
        <dbReference type="ARBA" id="ARBA00004651"/>
    </source>
</evidence>
<evidence type="ECO:0000259" key="10">
    <source>
        <dbReference type="Pfam" id="PF04234"/>
    </source>
</evidence>
<dbReference type="RefSeq" id="WP_185107269.1">
    <property type="nucleotide sequence ID" value="NZ_BAAAXY010000067.1"/>
</dbReference>
<dbReference type="EMBL" id="JACHMI010000001">
    <property type="protein sequence ID" value="MBB6553209.1"/>
    <property type="molecule type" value="Genomic_DNA"/>
</dbReference>
<evidence type="ECO:0000256" key="5">
    <source>
        <dbReference type="ARBA" id="ARBA00022729"/>
    </source>
</evidence>
<dbReference type="Proteomes" id="UP000565579">
    <property type="component" value="Unassembled WGS sequence"/>
</dbReference>
<evidence type="ECO:0000256" key="8">
    <source>
        <dbReference type="ARBA" id="ARBA00023136"/>
    </source>
</evidence>
<sequence>MTRPVHRWTSRWGRPAAVPTGTVLLLAALLVLLLPGTADAHAVLKYTDPKDGQVLAQAPRTVTATFNEAITLAPKGNQLFDSAGRPVPADIRSVNDTVVYTPASTLAEGTYIVSWRVISADTHPVSGGISFSIGKPSASSVAVPDQVAVREVNVLRIGAEVLRYGGVLGFAGLTAFGLFIAEPSVRRSAAFARRVGRTRDALAAAAVLGAAALVPLVKLWQDGAGVGDLFSAALWPAALSAAPAAAAALLAAGVVIALVAVRRELPVAAAAGTALALGSLAVVGHTRVYGPGGLVLAADLLHLATASLWFGGLLGLCLLFVPDRHHRVAEVASAVGRFSAAALWLVAGLGASAVLLWWRIADSVDGLWTTGYGRLVLVKLVLVLAVVGVAAWNRYRFVPSVLSGTRREVTLAALRRTVGFEAAGLAVVVAVTGVLVSQTPREEPAAAPAAPSSGAAASASAAGPKTLTAAVGDGKATMVISPGRRGVNALQLSLVDSKGVPLVPHETPQLSVRLPAYELGPFKKPLSTTGKGTYEAAVDFPLDGTWTVTLVVRLSEFESPVVSQEVVIP</sequence>
<feature type="domain" description="Copper resistance protein D" evidence="11">
    <location>
        <begin position="334"/>
        <end position="435"/>
    </location>
</feature>
<keyword evidence="6 9" id="KW-1133">Transmembrane helix</keyword>
<dbReference type="AlphaFoldDB" id="A0A7X0P0V0"/>
<evidence type="ECO:0000259" key="11">
    <source>
        <dbReference type="Pfam" id="PF05425"/>
    </source>
</evidence>
<dbReference type="GO" id="GO:0006825">
    <property type="term" value="P:copper ion transport"/>
    <property type="evidence" value="ECO:0007669"/>
    <property type="project" value="InterPro"/>
</dbReference>
<evidence type="ECO:0000313" key="13">
    <source>
        <dbReference type="Proteomes" id="UP000565579"/>
    </source>
</evidence>
<feature type="transmembrane region" description="Helical" evidence="9">
    <location>
        <begin position="233"/>
        <end position="260"/>
    </location>
</feature>
<protein>
    <submittedName>
        <fullName evidence="12">Copper transport protein</fullName>
    </submittedName>
</protein>
<feature type="transmembrane region" description="Helical" evidence="9">
    <location>
        <begin position="341"/>
        <end position="360"/>
    </location>
</feature>
<dbReference type="GO" id="GO:0005507">
    <property type="term" value="F:copper ion binding"/>
    <property type="evidence" value="ECO:0007669"/>
    <property type="project" value="InterPro"/>
</dbReference>
<keyword evidence="3 9" id="KW-0812">Transmembrane</keyword>
<comment type="caution">
    <text evidence="12">The sequence shown here is derived from an EMBL/GenBank/DDBJ whole genome shotgun (WGS) entry which is preliminary data.</text>
</comment>
<keyword evidence="4" id="KW-0479">Metal-binding</keyword>
<keyword evidence="8 9" id="KW-0472">Membrane</keyword>
<evidence type="ECO:0000256" key="9">
    <source>
        <dbReference type="SAM" id="Phobius"/>
    </source>
</evidence>
<accession>A0A7X0P0V0</accession>
<feature type="transmembrane region" description="Helical" evidence="9">
    <location>
        <begin position="267"/>
        <end position="288"/>
    </location>
</feature>
<dbReference type="Pfam" id="PF04234">
    <property type="entry name" value="CopC"/>
    <property type="match status" value="1"/>
</dbReference>
<gene>
    <name evidence="12" type="ORF">HD593_008004</name>
</gene>
<dbReference type="PANTHER" id="PTHR34820">
    <property type="entry name" value="INNER MEMBRANE PROTEIN YEBZ"/>
    <property type="match status" value="1"/>
</dbReference>
<dbReference type="InterPro" id="IPR007348">
    <property type="entry name" value="CopC_dom"/>
</dbReference>
<feature type="transmembrane region" description="Helical" evidence="9">
    <location>
        <begin position="372"/>
        <end position="392"/>
    </location>
</feature>
<dbReference type="SUPFAM" id="SSF81296">
    <property type="entry name" value="E set domains"/>
    <property type="match status" value="1"/>
</dbReference>
<evidence type="ECO:0000256" key="7">
    <source>
        <dbReference type="ARBA" id="ARBA00023008"/>
    </source>
</evidence>
<dbReference type="InterPro" id="IPR032694">
    <property type="entry name" value="CopC/D"/>
</dbReference>
<dbReference type="GO" id="GO:0042597">
    <property type="term" value="C:periplasmic space"/>
    <property type="evidence" value="ECO:0007669"/>
    <property type="project" value="InterPro"/>
</dbReference>
<keyword evidence="7" id="KW-0186">Copper</keyword>
<evidence type="ECO:0000313" key="12">
    <source>
        <dbReference type="EMBL" id="MBB6553209.1"/>
    </source>
</evidence>
<feature type="transmembrane region" description="Helical" evidence="9">
    <location>
        <begin position="413"/>
        <end position="436"/>
    </location>
</feature>
<reference evidence="12 13" key="1">
    <citation type="submission" date="2020-08" db="EMBL/GenBank/DDBJ databases">
        <title>Sequencing the genomes of 1000 actinobacteria strains.</title>
        <authorList>
            <person name="Klenk H.-P."/>
        </authorList>
    </citation>
    <scope>NUCLEOTIDE SEQUENCE [LARGE SCALE GENOMIC DNA]</scope>
    <source>
        <strain evidence="12 13">DSM 43768</strain>
    </source>
</reference>
<dbReference type="Pfam" id="PF05425">
    <property type="entry name" value="CopD"/>
    <property type="match status" value="1"/>
</dbReference>
<keyword evidence="5" id="KW-0732">Signal</keyword>
<evidence type="ECO:0000256" key="6">
    <source>
        <dbReference type="ARBA" id="ARBA00022989"/>
    </source>
</evidence>
<dbReference type="PANTHER" id="PTHR34820:SF4">
    <property type="entry name" value="INNER MEMBRANE PROTEIN YEBZ"/>
    <property type="match status" value="1"/>
</dbReference>
<evidence type="ECO:0000256" key="3">
    <source>
        <dbReference type="ARBA" id="ARBA00022692"/>
    </source>
</evidence>
<evidence type="ECO:0000256" key="4">
    <source>
        <dbReference type="ARBA" id="ARBA00022723"/>
    </source>
</evidence>
<organism evidence="12 13">
    <name type="scientific">Nonomuraea rubra</name>
    <dbReference type="NCBI Taxonomy" id="46180"/>
    <lineage>
        <taxon>Bacteria</taxon>
        <taxon>Bacillati</taxon>
        <taxon>Actinomycetota</taxon>
        <taxon>Actinomycetes</taxon>
        <taxon>Streptosporangiales</taxon>
        <taxon>Streptosporangiaceae</taxon>
        <taxon>Nonomuraea</taxon>
    </lineage>
</organism>
<feature type="transmembrane region" description="Helical" evidence="9">
    <location>
        <begin position="201"/>
        <end position="221"/>
    </location>
</feature>
<keyword evidence="13" id="KW-1185">Reference proteome</keyword>
<keyword evidence="2" id="KW-1003">Cell membrane</keyword>
<dbReference type="InterPro" id="IPR014756">
    <property type="entry name" value="Ig_E-set"/>
</dbReference>
<feature type="domain" description="CopC" evidence="10">
    <location>
        <begin position="41"/>
        <end position="133"/>
    </location>
</feature>
<dbReference type="Gene3D" id="2.60.40.1220">
    <property type="match status" value="1"/>
</dbReference>
<feature type="transmembrane region" description="Helical" evidence="9">
    <location>
        <begin position="300"/>
        <end position="321"/>
    </location>
</feature>